<reference evidence="1 2" key="1">
    <citation type="journal article" date="2003" name="Int. J. Syst. Evol. Microbiol.">
        <title>Halobacillus salinus sp. nov., isolated from a salt lake on the coast of the East Sea in Korea.</title>
        <authorList>
            <person name="Yoon J.H."/>
            <person name="Kang K.H."/>
            <person name="Park Y.H."/>
        </authorList>
    </citation>
    <scope>NUCLEOTIDE SEQUENCE [LARGE SCALE GENOMIC DNA]</scope>
    <source>
        <strain evidence="1 2">HSL-3</strain>
    </source>
</reference>
<dbReference type="InterPro" id="IPR050580">
    <property type="entry name" value="2H_phosphoesterase_YjcG-like"/>
</dbReference>
<dbReference type="Gene3D" id="3.90.1140.10">
    <property type="entry name" value="Cyclic phosphodiesterase"/>
    <property type="match status" value="1"/>
</dbReference>
<dbReference type="EMBL" id="SRJC01000001">
    <property type="protein sequence ID" value="TGB04939.1"/>
    <property type="molecule type" value="Genomic_DNA"/>
</dbReference>
<sequence>MMLTKTIGLATLLTGKGKQKVLEFWDVFEEEYNSVGVQSFDYPNLGFQGGSCKDINSLIEDLIELCKKVRSFEFETHGIGYFEDTANVVYLSVDKNPNLKELHNDLNSLMKRHCDNIFKLYEPDNWVPHITLAMQDLSDDDLNRFKSEYKNAQNFNQEINNIALVEFKTDGDVELLEKIDIL</sequence>
<evidence type="ECO:0000313" key="2">
    <source>
        <dbReference type="Proteomes" id="UP000297982"/>
    </source>
</evidence>
<dbReference type="InterPro" id="IPR009097">
    <property type="entry name" value="Cyclic_Pdiesterase"/>
</dbReference>
<evidence type="ECO:0000313" key="1">
    <source>
        <dbReference type="EMBL" id="TGB04939.1"/>
    </source>
</evidence>
<dbReference type="Proteomes" id="UP000297982">
    <property type="component" value="Unassembled WGS sequence"/>
</dbReference>
<dbReference type="PANTHER" id="PTHR40037">
    <property type="entry name" value="PHOSPHOESTERASE YJCG-RELATED"/>
    <property type="match status" value="1"/>
</dbReference>
<keyword evidence="1" id="KW-0436">Ligase</keyword>
<dbReference type="AlphaFoldDB" id="A0A4Z0H589"/>
<gene>
    <name evidence="1" type="ORF">E4663_08075</name>
</gene>
<dbReference type="PANTHER" id="PTHR40037:SF1">
    <property type="entry name" value="PHOSPHOESTERASE SAOUHSC_00951-RELATED"/>
    <property type="match status" value="1"/>
</dbReference>
<organism evidence="1 2">
    <name type="scientific">Halobacillus salinus</name>
    <dbReference type="NCBI Taxonomy" id="192814"/>
    <lineage>
        <taxon>Bacteria</taxon>
        <taxon>Bacillati</taxon>
        <taxon>Bacillota</taxon>
        <taxon>Bacilli</taxon>
        <taxon>Bacillales</taxon>
        <taxon>Bacillaceae</taxon>
        <taxon>Halobacillus</taxon>
    </lineage>
</organism>
<dbReference type="GO" id="GO:0016874">
    <property type="term" value="F:ligase activity"/>
    <property type="evidence" value="ECO:0007669"/>
    <property type="project" value="UniProtKB-KW"/>
</dbReference>
<accession>A0A4Z0H589</accession>
<dbReference type="Pfam" id="PF13563">
    <property type="entry name" value="2_5_RNA_ligase2"/>
    <property type="match status" value="1"/>
</dbReference>
<name>A0A4Z0H589_9BACI</name>
<comment type="caution">
    <text evidence="1">The sequence shown here is derived from an EMBL/GenBank/DDBJ whole genome shotgun (WGS) entry which is preliminary data.</text>
</comment>
<dbReference type="SUPFAM" id="SSF55144">
    <property type="entry name" value="LigT-like"/>
    <property type="match status" value="1"/>
</dbReference>
<protein>
    <submittedName>
        <fullName evidence="1">2'-5' RNA ligase family protein</fullName>
    </submittedName>
</protein>
<keyword evidence="2" id="KW-1185">Reference proteome</keyword>
<proteinExistence type="predicted"/>